<gene>
    <name evidence="2" type="ORF">C5Y83_05835</name>
</gene>
<dbReference type="Proteomes" id="UP000238322">
    <property type="component" value="Unassembled WGS sequence"/>
</dbReference>
<protein>
    <submittedName>
        <fullName evidence="2">Uncharacterized protein</fullName>
    </submittedName>
</protein>
<accession>A0A2S8FZM3</accession>
<organism evidence="2 3">
    <name type="scientific">Blastopirellula marina</name>
    <dbReference type="NCBI Taxonomy" id="124"/>
    <lineage>
        <taxon>Bacteria</taxon>
        <taxon>Pseudomonadati</taxon>
        <taxon>Planctomycetota</taxon>
        <taxon>Planctomycetia</taxon>
        <taxon>Pirellulales</taxon>
        <taxon>Pirellulaceae</taxon>
        <taxon>Blastopirellula</taxon>
    </lineage>
</organism>
<comment type="caution">
    <text evidence="2">The sequence shown here is derived from an EMBL/GenBank/DDBJ whole genome shotgun (WGS) entry which is preliminary data.</text>
</comment>
<feature type="compositionally biased region" description="Polar residues" evidence="1">
    <location>
        <begin position="14"/>
        <end position="25"/>
    </location>
</feature>
<dbReference type="AlphaFoldDB" id="A0A2S8FZM3"/>
<feature type="region of interest" description="Disordered" evidence="1">
    <location>
        <begin position="1"/>
        <end position="29"/>
    </location>
</feature>
<evidence type="ECO:0000313" key="2">
    <source>
        <dbReference type="EMBL" id="PQO37461.1"/>
    </source>
</evidence>
<dbReference type="EMBL" id="PUHY01000005">
    <property type="protein sequence ID" value="PQO37461.1"/>
    <property type="molecule type" value="Genomic_DNA"/>
</dbReference>
<reference evidence="2 3" key="1">
    <citation type="submission" date="2018-02" db="EMBL/GenBank/DDBJ databases">
        <title>Comparative genomes isolates from brazilian mangrove.</title>
        <authorList>
            <person name="Araujo J.E."/>
            <person name="Taketani R.G."/>
            <person name="Silva M.C.P."/>
            <person name="Loureco M.V."/>
            <person name="Andreote F.D."/>
        </authorList>
    </citation>
    <scope>NUCLEOTIDE SEQUENCE [LARGE SCALE GENOMIC DNA]</scope>
    <source>
        <strain evidence="2 3">Hex-1 MGV</strain>
    </source>
</reference>
<sequence>MPARLPRRDDSSTKARSGSQGTHTIRQGFRCESKADDTFELSVIPGITRPADRQIGVGKVCV</sequence>
<evidence type="ECO:0000256" key="1">
    <source>
        <dbReference type="SAM" id="MobiDB-lite"/>
    </source>
</evidence>
<evidence type="ECO:0000313" key="3">
    <source>
        <dbReference type="Proteomes" id="UP000238322"/>
    </source>
</evidence>
<name>A0A2S8FZM3_9BACT</name>
<feature type="compositionally biased region" description="Basic and acidic residues" evidence="1">
    <location>
        <begin position="1"/>
        <end position="13"/>
    </location>
</feature>
<proteinExistence type="predicted"/>